<accession>R9H3D8</accession>
<dbReference type="Pfam" id="PF13566">
    <property type="entry name" value="DUF4130"/>
    <property type="match status" value="1"/>
</dbReference>
<proteinExistence type="predicted"/>
<organism evidence="2 3">
    <name type="scientific">Arcticibacter svalbardensis MN12-7</name>
    <dbReference type="NCBI Taxonomy" id="1150600"/>
    <lineage>
        <taxon>Bacteria</taxon>
        <taxon>Pseudomonadati</taxon>
        <taxon>Bacteroidota</taxon>
        <taxon>Sphingobacteriia</taxon>
        <taxon>Sphingobacteriales</taxon>
        <taxon>Sphingobacteriaceae</taxon>
        <taxon>Arcticibacter</taxon>
    </lineage>
</organism>
<evidence type="ECO:0000259" key="1">
    <source>
        <dbReference type="Pfam" id="PF13566"/>
    </source>
</evidence>
<dbReference type="RefSeq" id="WP_016194431.1">
    <property type="nucleotide sequence ID" value="NZ_AQPN01000044.1"/>
</dbReference>
<evidence type="ECO:0000313" key="3">
    <source>
        <dbReference type="Proteomes" id="UP000014174"/>
    </source>
</evidence>
<feature type="domain" description="DUF4130" evidence="1">
    <location>
        <begin position="91"/>
        <end position="257"/>
    </location>
</feature>
<dbReference type="InterPro" id="IPR025404">
    <property type="entry name" value="DUF4130"/>
</dbReference>
<dbReference type="Proteomes" id="UP000014174">
    <property type="component" value="Unassembled WGS sequence"/>
</dbReference>
<reference evidence="2 3" key="1">
    <citation type="journal article" date="2013" name="Genome Announc.">
        <title>Draft Genome Sequence of Arcticibacter svalbardensis Strain MN12-7T, a Member of the Family Sphingobacteriaceae Isolated from an Arctic Soil Sample.</title>
        <authorList>
            <person name="Shivaji S."/>
            <person name="Ara S."/>
            <person name="Prasad S."/>
            <person name="Manasa B.P."/>
            <person name="Begum Z."/>
            <person name="Singh A."/>
            <person name="Kumar Pinnaka A."/>
        </authorList>
    </citation>
    <scope>NUCLEOTIDE SEQUENCE [LARGE SCALE GENOMIC DNA]</scope>
    <source>
        <strain evidence="2 3">MN12-7</strain>
    </source>
</reference>
<name>R9H3D8_9SPHI</name>
<dbReference type="STRING" id="1150600.ADIARSV_1189"/>
<dbReference type="eggNOG" id="COG1573">
    <property type="taxonomic scope" value="Bacteria"/>
</dbReference>
<dbReference type="PATRIC" id="fig|1150600.3.peg.1169"/>
<gene>
    <name evidence="2" type="ORF">ADIARSV_1189</name>
</gene>
<sequence>MISSPFDPMTILIYDGTWYGLLSCIFDVYEYKLKKISVTTKELFQPDAFSKTHEVFTSPANAERVLKGLSKKLSPTGMASIYSCHLSELPEMASVIIRYARLLFSSGISEKAYGNPDVLKIAQVAKKVGRERHRMKAFIRFRLTQDDIYYATIEPDFNVLPLIVSHFKNRYADQKWLIYDTKRSYGVYYDLHTTEEIQLDFAENPEKPTDTNIFAENEEQYQTLWKNYFKHVSIDSRKNTALHLRHVPKRYWKHLTEKQV</sequence>
<comment type="caution">
    <text evidence="2">The sequence shown here is derived from an EMBL/GenBank/DDBJ whole genome shotgun (WGS) entry which is preliminary data.</text>
</comment>
<evidence type="ECO:0000313" key="2">
    <source>
        <dbReference type="EMBL" id="EOR95674.1"/>
    </source>
</evidence>
<protein>
    <submittedName>
        <fullName evidence="2">Domain often clustered or fused with uracil-DNA glycosylase</fullName>
    </submittedName>
</protein>
<keyword evidence="3" id="KW-1185">Reference proteome</keyword>
<dbReference type="NCBIfam" id="TIGR03915">
    <property type="entry name" value="SAM_7_link_chp"/>
    <property type="match status" value="1"/>
</dbReference>
<dbReference type="InterPro" id="IPR023875">
    <property type="entry name" value="DNA_repair_put"/>
</dbReference>
<dbReference type="AlphaFoldDB" id="R9H3D8"/>
<dbReference type="EMBL" id="AQPN01000044">
    <property type="protein sequence ID" value="EOR95674.1"/>
    <property type="molecule type" value="Genomic_DNA"/>
</dbReference>